<keyword evidence="1" id="KW-0812">Transmembrane</keyword>
<sequence>MSNETFGMSVVMVVAGIGIPIMAALNSGLGVRLGNPVAASSILLGMALMVSLAFTLSRPLPETSLFEATPLHYFMGGIFVAFYILSITWIAPKIGIGNAIFFVLLGQIAASALIDHFGWFGTPVSTLSVSRGLGIALMAAGVYLARKPLIL</sequence>
<proteinExistence type="predicted"/>
<feature type="transmembrane region" description="Helical" evidence="1">
    <location>
        <begin position="37"/>
        <end position="56"/>
    </location>
</feature>
<feature type="transmembrane region" description="Helical" evidence="1">
    <location>
        <begin position="99"/>
        <end position="120"/>
    </location>
</feature>
<feature type="transmembrane region" description="Helical" evidence="1">
    <location>
        <begin position="71"/>
        <end position="92"/>
    </location>
</feature>
<dbReference type="PANTHER" id="PTHR34821:SF2">
    <property type="entry name" value="INNER MEMBRANE PROTEIN YDCZ"/>
    <property type="match status" value="1"/>
</dbReference>
<evidence type="ECO:0008006" key="4">
    <source>
        <dbReference type="Google" id="ProtNLM"/>
    </source>
</evidence>
<dbReference type="RefSeq" id="WP_068440519.1">
    <property type="nucleotide sequence ID" value="NZ_ARXR01000064.1"/>
</dbReference>
<dbReference type="InterPro" id="IPR006750">
    <property type="entry name" value="YdcZ"/>
</dbReference>
<keyword evidence="1" id="KW-0472">Membrane</keyword>
<evidence type="ECO:0000313" key="2">
    <source>
        <dbReference type="EMBL" id="MBF5054668.1"/>
    </source>
</evidence>
<protein>
    <recommendedName>
        <fullName evidence="4">Transporter family-2 protein</fullName>
    </recommendedName>
</protein>
<name>A0ABS0AKQ3_9GAMM</name>
<dbReference type="PANTHER" id="PTHR34821">
    <property type="entry name" value="INNER MEMBRANE PROTEIN YDCZ"/>
    <property type="match status" value="1"/>
</dbReference>
<accession>A0ABS0AKQ3</accession>
<keyword evidence="3" id="KW-1185">Reference proteome</keyword>
<comment type="caution">
    <text evidence="2">The sequence shown here is derived from an EMBL/GenBank/DDBJ whole genome shotgun (WGS) entry which is preliminary data.</text>
</comment>
<dbReference type="Proteomes" id="UP000644441">
    <property type="component" value="Unassembled WGS sequence"/>
</dbReference>
<evidence type="ECO:0000313" key="3">
    <source>
        <dbReference type="Proteomes" id="UP000644441"/>
    </source>
</evidence>
<feature type="transmembrane region" description="Helical" evidence="1">
    <location>
        <begin position="126"/>
        <end position="145"/>
    </location>
</feature>
<reference evidence="2 3" key="1">
    <citation type="submission" date="2012-09" db="EMBL/GenBank/DDBJ databases">
        <title>Genome Sequence of alkane-degrading Bacterium Alcanivorax venustensis ISO4.</title>
        <authorList>
            <person name="Lai Q."/>
            <person name="Shao Z."/>
        </authorList>
    </citation>
    <scope>NUCLEOTIDE SEQUENCE [LARGE SCALE GENOMIC DNA]</scope>
    <source>
        <strain evidence="2 3">ISO4</strain>
    </source>
</reference>
<feature type="transmembrane region" description="Helical" evidence="1">
    <location>
        <begin position="6"/>
        <end position="25"/>
    </location>
</feature>
<gene>
    <name evidence="2" type="ORF">ISO4_03270</name>
</gene>
<dbReference type="Pfam" id="PF04657">
    <property type="entry name" value="DMT_YdcZ"/>
    <property type="match status" value="1"/>
</dbReference>
<evidence type="ECO:0000256" key="1">
    <source>
        <dbReference type="SAM" id="Phobius"/>
    </source>
</evidence>
<dbReference type="EMBL" id="ARXR01000064">
    <property type="protein sequence ID" value="MBF5054668.1"/>
    <property type="molecule type" value="Genomic_DNA"/>
</dbReference>
<keyword evidence="1" id="KW-1133">Transmembrane helix</keyword>
<organism evidence="2 3">
    <name type="scientific">Alloalcanivorax venustensis ISO4</name>
    <dbReference type="NCBI Taxonomy" id="1177184"/>
    <lineage>
        <taxon>Bacteria</taxon>
        <taxon>Pseudomonadati</taxon>
        <taxon>Pseudomonadota</taxon>
        <taxon>Gammaproteobacteria</taxon>
        <taxon>Oceanospirillales</taxon>
        <taxon>Alcanivoracaceae</taxon>
        <taxon>Alloalcanivorax</taxon>
    </lineage>
</organism>